<dbReference type="InterPro" id="IPR010327">
    <property type="entry name" value="FldB/FldC_alpha/beta"/>
</dbReference>
<evidence type="ECO:0000313" key="2">
    <source>
        <dbReference type="EMBL" id="ACM19721.1"/>
    </source>
</evidence>
<accession>B9M4J5</accession>
<dbReference type="eggNOG" id="COG1775">
    <property type="taxonomic scope" value="Bacteria"/>
</dbReference>
<gene>
    <name evidence="2" type="ordered locus">Geob_1361</name>
</gene>
<comment type="similarity">
    <text evidence="1">Belongs to the FldB/FldC dehydratase alpha/beta subunit family.</text>
</comment>
<sequence>MSRVGFTTTIPVEILVAAGKIPVDLNNIFITSDRSGQLIEEAEVAGFPRNVCGWIKGIYATVLESGIDEMIAVTEGDCSYTKALMEVLSMAGIRVVPFAYPIDRNPQTLKAEMEKLMDHFGVGWTEVNSAKERLDAIRRKVREIDRLTWQENKVTGEENHYFQVCTSDFNSAPEAFEREVDAFLGEAAARRSFGRQIRLAYLGVPPILSELYPFMETLGARVVFNETQRQYAMPYDVEDLVDQYCRYTYPYDIFHRIADIQLEIAQRQVDGVIHYVQSFCFRQIEDMVIRKKLSLPILTLEGDKPARLDARTRIRLEGFVEMLADKQAMAED</sequence>
<organism evidence="2 3">
    <name type="scientific">Geotalea daltonii (strain DSM 22248 / JCM 15807 / FRC-32)</name>
    <name type="common">Geobacter daltonii</name>
    <dbReference type="NCBI Taxonomy" id="316067"/>
    <lineage>
        <taxon>Bacteria</taxon>
        <taxon>Pseudomonadati</taxon>
        <taxon>Thermodesulfobacteriota</taxon>
        <taxon>Desulfuromonadia</taxon>
        <taxon>Geobacterales</taxon>
        <taxon>Geobacteraceae</taxon>
        <taxon>Geotalea</taxon>
    </lineage>
</organism>
<dbReference type="PANTHER" id="PTHR30548:SF3">
    <property type="entry name" value="2-HYDROXYACYL-COA DEHYDRATASE"/>
    <property type="match status" value="1"/>
</dbReference>
<dbReference type="Pfam" id="PF06050">
    <property type="entry name" value="HGD-D"/>
    <property type="match status" value="1"/>
</dbReference>
<dbReference type="STRING" id="316067.Geob_1361"/>
<dbReference type="OrthoDB" id="9810278at2"/>
<dbReference type="Proteomes" id="UP000007721">
    <property type="component" value="Chromosome"/>
</dbReference>
<dbReference type="HOGENOM" id="CLU_833421_0_0_7"/>
<protein>
    <submittedName>
        <fullName evidence="2">(R)-2-hydroxyacyl-CoA dehydratase</fullName>
    </submittedName>
</protein>
<dbReference type="Gene3D" id="3.40.50.11890">
    <property type="match status" value="1"/>
</dbReference>
<dbReference type="RefSeq" id="WP_012646450.1">
    <property type="nucleotide sequence ID" value="NC_011979.1"/>
</dbReference>
<dbReference type="KEGG" id="geo:Geob_1361"/>
<name>B9M4J5_GEODF</name>
<proteinExistence type="inferred from homology"/>
<dbReference type="AlphaFoldDB" id="B9M4J5"/>
<evidence type="ECO:0000256" key="1">
    <source>
        <dbReference type="ARBA" id="ARBA00005806"/>
    </source>
</evidence>
<reference evidence="2 3" key="1">
    <citation type="submission" date="2009-01" db="EMBL/GenBank/DDBJ databases">
        <title>Complete sequence of Geobacter sp. FRC-32.</title>
        <authorList>
            <consortium name="US DOE Joint Genome Institute"/>
            <person name="Lucas S."/>
            <person name="Copeland A."/>
            <person name="Lapidus A."/>
            <person name="Glavina del Rio T."/>
            <person name="Dalin E."/>
            <person name="Tice H."/>
            <person name="Bruce D."/>
            <person name="Goodwin L."/>
            <person name="Pitluck S."/>
            <person name="Saunders E."/>
            <person name="Brettin T."/>
            <person name="Detter J.C."/>
            <person name="Han C."/>
            <person name="Larimer F."/>
            <person name="Land M."/>
            <person name="Hauser L."/>
            <person name="Kyrpides N."/>
            <person name="Ovchinnikova G."/>
            <person name="Kostka J."/>
            <person name="Richardson P."/>
        </authorList>
    </citation>
    <scope>NUCLEOTIDE SEQUENCE [LARGE SCALE GENOMIC DNA]</scope>
    <source>
        <strain evidence="3">DSM 22248 / JCM 15807 / FRC-32</strain>
    </source>
</reference>
<dbReference type="Gene3D" id="3.40.50.11900">
    <property type="match status" value="1"/>
</dbReference>
<dbReference type="EMBL" id="CP001390">
    <property type="protein sequence ID" value="ACM19721.1"/>
    <property type="molecule type" value="Genomic_DNA"/>
</dbReference>
<keyword evidence="3" id="KW-1185">Reference proteome</keyword>
<evidence type="ECO:0000313" key="3">
    <source>
        <dbReference type="Proteomes" id="UP000007721"/>
    </source>
</evidence>
<dbReference type="PANTHER" id="PTHR30548">
    <property type="entry name" value="2-HYDROXYGLUTARYL-COA DEHYDRATASE, D-COMPONENT-RELATED"/>
    <property type="match status" value="1"/>
</dbReference>